<evidence type="ECO:0000256" key="6">
    <source>
        <dbReference type="ARBA" id="ARBA00022962"/>
    </source>
</evidence>
<comment type="pathway">
    <text evidence="1">Amino-acid biosynthesis; L-asparagine biosynthesis; L-asparagine from L-aspartate (L-Gln route): step 1/1.</text>
</comment>
<dbReference type="PANTHER" id="PTHR43284:SF1">
    <property type="entry name" value="ASPARAGINE SYNTHETASE"/>
    <property type="match status" value="1"/>
</dbReference>
<evidence type="ECO:0000256" key="2">
    <source>
        <dbReference type="ARBA" id="ARBA00005752"/>
    </source>
</evidence>
<dbReference type="CDD" id="cd00712">
    <property type="entry name" value="AsnB"/>
    <property type="match status" value="1"/>
</dbReference>
<evidence type="ECO:0000256" key="7">
    <source>
        <dbReference type="ARBA" id="ARBA00048741"/>
    </source>
</evidence>
<dbReference type="InterPro" id="IPR051786">
    <property type="entry name" value="ASN_synthetase/amidase"/>
</dbReference>
<feature type="domain" description="Glutamine amidotransferase type-2" evidence="8">
    <location>
        <begin position="2"/>
        <end position="224"/>
    </location>
</feature>
<gene>
    <name evidence="9" type="primary">asnB</name>
    <name evidence="9" type="ORF">ACFO0J_16370</name>
</gene>
<dbReference type="PROSITE" id="PS51278">
    <property type="entry name" value="GATASE_TYPE_2"/>
    <property type="match status" value="1"/>
</dbReference>
<keyword evidence="4" id="KW-0547">Nucleotide-binding</keyword>
<dbReference type="PANTHER" id="PTHR43284">
    <property type="entry name" value="ASPARAGINE SYNTHETASE (GLUTAMINE-HYDROLYZING)"/>
    <property type="match status" value="1"/>
</dbReference>
<dbReference type="Pfam" id="PF00733">
    <property type="entry name" value="Asn_synthase"/>
    <property type="match status" value="1"/>
</dbReference>
<evidence type="ECO:0000259" key="8">
    <source>
        <dbReference type="PROSITE" id="PS51278"/>
    </source>
</evidence>
<protein>
    <recommendedName>
        <fullName evidence="3">asparagine synthase (glutamine-hydrolyzing)</fullName>
        <ecNumber evidence="3">6.3.5.4</ecNumber>
    </recommendedName>
</protein>
<reference evidence="10" key="1">
    <citation type="journal article" date="2019" name="Int. J. Syst. Evol. Microbiol.">
        <title>The Global Catalogue of Microorganisms (GCM) 10K type strain sequencing project: providing services to taxonomists for standard genome sequencing and annotation.</title>
        <authorList>
            <consortium name="The Broad Institute Genomics Platform"/>
            <consortium name="The Broad Institute Genome Sequencing Center for Infectious Disease"/>
            <person name="Wu L."/>
            <person name="Ma J."/>
        </authorList>
    </citation>
    <scope>NUCLEOTIDE SEQUENCE [LARGE SCALE GENOMIC DNA]</scope>
    <source>
        <strain evidence="10">CGMCC 1.19029</strain>
    </source>
</reference>
<dbReference type="SUPFAM" id="SSF56235">
    <property type="entry name" value="N-terminal nucleophile aminohydrolases (Ntn hydrolases)"/>
    <property type="match status" value="1"/>
</dbReference>
<dbReference type="GO" id="GO:0004066">
    <property type="term" value="F:asparagine synthase (glutamine-hydrolyzing) activity"/>
    <property type="evidence" value="ECO:0007669"/>
    <property type="project" value="UniProtKB-EC"/>
</dbReference>
<name>A0ABV8S271_9BURK</name>
<keyword evidence="6" id="KW-0315">Glutamine amidotransferase</keyword>
<comment type="similarity">
    <text evidence="2">Belongs to the asparagine synthetase family.</text>
</comment>
<comment type="caution">
    <text evidence="9">The sequence shown here is derived from an EMBL/GenBank/DDBJ whole genome shotgun (WGS) entry which is preliminary data.</text>
</comment>
<dbReference type="Gene3D" id="3.40.50.620">
    <property type="entry name" value="HUPs"/>
    <property type="match status" value="2"/>
</dbReference>
<evidence type="ECO:0000256" key="3">
    <source>
        <dbReference type="ARBA" id="ARBA00012737"/>
    </source>
</evidence>
<dbReference type="InterPro" id="IPR029055">
    <property type="entry name" value="Ntn_hydrolases_N"/>
</dbReference>
<comment type="catalytic activity">
    <reaction evidence="7">
        <text>L-aspartate + L-glutamine + ATP + H2O = L-asparagine + L-glutamate + AMP + diphosphate + H(+)</text>
        <dbReference type="Rhea" id="RHEA:12228"/>
        <dbReference type="ChEBI" id="CHEBI:15377"/>
        <dbReference type="ChEBI" id="CHEBI:15378"/>
        <dbReference type="ChEBI" id="CHEBI:29985"/>
        <dbReference type="ChEBI" id="CHEBI:29991"/>
        <dbReference type="ChEBI" id="CHEBI:30616"/>
        <dbReference type="ChEBI" id="CHEBI:33019"/>
        <dbReference type="ChEBI" id="CHEBI:58048"/>
        <dbReference type="ChEBI" id="CHEBI:58359"/>
        <dbReference type="ChEBI" id="CHEBI:456215"/>
        <dbReference type="EC" id="6.3.5.4"/>
    </reaction>
</comment>
<dbReference type="InterPro" id="IPR001962">
    <property type="entry name" value="Asn_synthase"/>
</dbReference>
<evidence type="ECO:0000313" key="10">
    <source>
        <dbReference type="Proteomes" id="UP001595756"/>
    </source>
</evidence>
<dbReference type="EC" id="6.3.5.4" evidence="3"/>
<dbReference type="Pfam" id="PF13522">
    <property type="entry name" value="GATase_6"/>
    <property type="match status" value="1"/>
</dbReference>
<dbReference type="RefSeq" id="WP_376814127.1">
    <property type="nucleotide sequence ID" value="NZ_JBHSDY010000010.1"/>
</dbReference>
<proteinExistence type="inferred from homology"/>
<evidence type="ECO:0000256" key="4">
    <source>
        <dbReference type="ARBA" id="ARBA00022741"/>
    </source>
</evidence>
<dbReference type="NCBIfam" id="TIGR01536">
    <property type="entry name" value="asn_synth_AEB"/>
    <property type="match status" value="1"/>
</dbReference>
<dbReference type="EMBL" id="JBHSDY010000010">
    <property type="protein sequence ID" value="MFC4299619.1"/>
    <property type="molecule type" value="Genomic_DNA"/>
</dbReference>
<keyword evidence="10" id="KW-1185">Reference proteome</keyword>
<sequence>MCGLVGFLAGDHWREVGKAAAVLTRMADTIVSRGPDDAGVWADGSGVGLAHRRLSILDLSAAGHQPMTGPSGRHVIVFNGEIYNHLDLRRELEQSGRAPIWRGHSDTETLLAGFAAWGVRATVERCIGMFAFAVWDTQTRVLTLGRDRLGEKPLYYGWQGAGDVACFLFGSELKALRTHPCCAADVDRDALCLLMRHNYIPAPHSIYRGISKLPAGCLLTVSLDRREPSVEAYWSLADVAVSGNRAPFTGSDQEATDALEDLLKSAVRRQMLADVPLGAFLSGGIDSSTVVALMQAQSARPVKTFSIGFHEPGYNEAEHALAVARHLGTEHTELYVTAEQARDVIPRLPDLYSEPFADASQIPTFLVSQLARQHVTVSLSGDAGDELFAGYGRYVRNSRHWERIARLPRGLRALAAGGIRTLSPETWDAMLGPLRPLLPGSLRAAPGEKLHQGARKLAAERIDDLYLQSISRWDPAGLVIGGREPRTCLNGRPLALDGLDGIQRLMALDAVTYLPDDILVKVDRAAMGVSLEGRVPFLDHRVVEFAWRIPQSMKLRDGTAKWILRQVLYKHVPRALIERPKKGFSVPVGDWLRGPLRDWAESLLDESRLRQEGFFNPAPIRRTWAEHLSGRRNAQYHLWGVLMFQAWLEQSRTGQIEPSGYDREAA</sequence>
<dbReference type="InterPro" id="IPR014729">
    <property type="entry name" value="Rossmann-like_a/b/a_fold"/>
</dbReference>
<organism evidence="9 10">
    <name type="scientific">Castellaniella hirudinis</name>
    <dbReference type="NCBI Taxonomy" id="1144617"/>
    <lineage>
        <taxon>Bacteria</taxon>
        <taxon>Pseudomonadati</taxon>
        <taxon>Pseudomonadota</taxon>
        <taxon>Betaproteobacteria</taxon>
        <taxon>Burkholderiales</taxon>
        <taxon>Alcaligenaceae</taxon>
        <taxon>Castellaniella</taxon>
    </lineage>
</organism>
<accession>A0ABV8S271</accession>
<evidence type="ECO:0000256" key="1">
    <source>
        <dbReference type="ARBA" id="ARBA00005187"/>
    </source>
</evidence>
<keyword evidence="9" id="KW-0436">Ligase</keyword>
<dbReference type="CDD" id="cd01991">
    <property type="entry name" value="Asn_synthase_B_C"/>
    <property type="match status" value="1"/>
</dbReference>
<evidence type="ECO:0000256" key="5">
    <source>
        <dbReference type="ARBA" id="ARBA00022840"/>
    </source>
</evidence>
<evidence type="ECO:0000313" key="9">
    <source>
        <dbReference type="EMBL" id="MFC4299619.1"/>
    </source>
</evidence>
<keyword evidence="5" id="KW-0067">ATP-binding</keyword>
<dbReference type="InterPro" id="IPR033738">
    <property type="entry name" value="AsnB_N"/>
</dbReference>
<dbReference type="Gene3D" id="3.60.20.10">
    <property type="entry name" value="Glutamine Phosphoribosylpyrophosphate, subunit 1, domain 1"/>
    <property type="match status" value="1"/>
</dbReference>
<dbReference type="InterPro" id="IPR017932">
    <property type="entry name" value="GATase_2_dom"/>
</dbReference>
<dbReference type="InterPro" id="IPR006426">
    <property type="entry name" value="Asn_synth_AEB"/>
</dbReference>
<dbReference type="SUPFAM" id="SSF52402">
    <property type="entry name" value="Adenine nucleotide alpha hydrolases-like"/>
    <property type="match status" value="1"/>
</dbReference>
<dbReference type="PIRSF" id="PIRSF001589">
    <property type="entry name" value="Asn_synthetase_glu-h"/>
    <property type="match status" value="1"/>
</dbReference>
<dbReference type="Proteomes" id="UP001595756">
    <property type="component" value="Unassembled WGS sequence"/>
</dbReference>